<reference evidence="6 7" key="1">
    <citation type="submission" date="2020-08" db="EMBL/GenBank/DDBJ databases">
        <title>Genomic Encyclopedia of Type Strains, Phase IV (KMG-IV): sequencing the most valuable type-strain genomes for metagenomic binning, comparative biology and taxonomic classification.</title>
        <authorList>
            <person name="Goeker M."/>
        </authorList>
    </citation>
    <scope>NUCLEOTIDE SEQUENCE [LARGE SCALE GENOMIC DNA]</scope>
    <source>
        <strain evidence="6 7">DSM 23958</strain>
    </source>
</reference>
<dbReference type="Gene3D" id="1.10.10.60">
    <property type="entry name" value="Homeodomain-like"/>
    <property type="match status" value="1"/>
</dbReference>
<dbReference type="FunFam" id="1.10.10.60:FF:000132">
    <property type="entry name" value="AraC family transcriptional regulator"/>
    <property type="match status" value="1"/>
</dbReference>
<accession>A0A840S327</accession>
<evidence type="ECO:0000256" key="1">
    <source>
        <dbReference type="ARBA" id="ARBA00022491"/>
    </source>
</evidence>
<dbReference type="EMBL" id="JACHHO010000001">
    <property type="protein sequence ID" value="MBB5203828.1"/>
    <property type="molecule type" value="Genomic_DNA"/>
</dbReference>
<dbReference type="PANTHER" id="PTHR11019:SF159">
    <property type="entry name" value="TRANSCRIPTIONAL REGULATOR-RELATED"/>
    <property type="match status" value="1"/>
</dbReference>
<sequence length="288" mass="31764">MPASSTSRPARRRVVPLDPRIHAPSRQRPLRASVRRMAHDMDIHPHRHAWGQLVFSMAGAVRVEAVQDEQALAFIVPPARAVWIPGGVEHAVRAIEQADLRTVYVDAACALEAGTEWQRCRVLDVSALLRELIRELAQVDQGRREPDPHEALLAPLILAELRRAKPVALGLALPRDKRLRRLCEAALAEPQQDHGLRAWSQEVGASERTLHRLFREQLGTSYRHWRSQLLLAQGLSLAARGLALQDIAAELGYASPSAFSAMVKRSVGQTPSEFFKNAGWAGSAASGS</sequence>
<dbReference type="InterPro" id="IPR018060">
    <property type="entry name" value="HTH_AraC"/>
</dbReference>
<organism evidence="6 7">
    <name type="scientific">Inhella inkyongensis</name>
    <dbReference type="NCBI Taxonomy" id="392593"/>
    <lineage>
        <taxon>Bacteria</taxon>
        <taxon>Pseudomonadati</taxon>
        <taxon>Pseudomonadota</taxon>
        <taxon>Betaproteobacteria</taxon>
        <taxon>Burkholderiales</taxon>
        <taxon>Sphaerotilaceae</taxon>
        <taxon>Inhella</taxon>
    </lineage>
</organism>
<dbReference type="InterPro" id="IPR009057">
    <property type="entry name" value="Homeodomain-like_sf"/>
</dbReference>
<feature type="domain" description="HTH araC/xylS-type" evidence="5">
    <location>
        <begin position="177"/>
        <end position="277"/>
    </location>
</feature>
<evidence type="ECO:0000256" key="3">
    <source>
        <dbReference type="ARBA" id="ARBA00023125"/>
    </source>
</evidence>
<dbReference type="SMART" id="SM00342">
    <property type="entry name" value="HTH_ARAC"/>
    <property type="match status" value="1"/>
</dbReference>
<dbReference type="Pfam" id="PF12833">
    <property type="entry name" value="HTH_18"/>
    <property type="match status" value="1"/>
</dbReference>
<dbReference type="Gene3D" id="2.60.120.10">
    <property type="entry name" value="Jelly Rolls"/>
    <property type="match status" value="1"/>
</dbReference>
<dbReference type="InterPro" id="IPR018062">
    <property type="entry name" value="HTH_AraC-typ_CS"/>
</dbReference>
<keyword evidence="7" id="KW-1185">Reference proteome</keyword>
<evidence type="ECO:0000259" key="5">
    <source>
        <dbReference type="PROSITE" id="PS01124"/>
    </source>
</evidence>
<proteinExistence type="predicted"/>
<dbReference type="GO" id="GO:0003700">
    <property type="term" value="F:DNA-binding transcription factor activity"/>
    <property type="evidence" value="ECO:0007669"/>
    <property type="project" value="InterPro"/>
</dbReference>
<dbReference type="Proteomes" id="UP000554837">
    <property type="component" value="Unassembled WGS sequence"/>
</dbReference>
<dbReference type="InterPro" id="IPR003313">
    <property type="entry name" value="AraC-bd"/>
</dbReference>
<dbReference type="PROSITE" id="PS01124">
    <property type="entry name" value="HTH_ARAC_FAMILY_2"/>
    <property type="match status" value="1"/>
</dbReference>
<dbReference type="GO" id="GO:0043565">
    <property type="term" value="F:sequence-specific DNA binding"/>
    <property type="evidence" value="ECO:0007669"/>
    <property type="project" value="InterPro"/>
</dbReference>
<dbReference type="SUPFAM" id="SSF46689">
    <property type="entry name" value="Homeodomain-like"/>
    <property type="match status" value="1"/>
</dbReference>
<dbReference type="AlphaFoldDB" id="A0A840S327"/>
<evidence type="ECO:0000313" key="7">
    <source>
        <dbReference type="Proteomes" id="UP000554837"/>
    </source>
</evidence>
<protein>
    <submittedName>
        <fullName evidence="6">AraC-like DNA-binding protein</fullName>
    </submittedName>
</protein>
<keyword evidence="3 6" id="KW-0238">DNA-binding</keyword>
<keyword evidence="2" id="KW-0805">Transcription regulation</keyword>
<dbReference type="InterPro" id="IPR011051">
    <property type="entry name" value="RmlC_Cupin_sf"/>
</dbReference>
<name>A0A840S327_9BURK</name>
<keyword evidence="1" id="KW-0678">Repressor</keyword>
<evidence type="ECO:0000256" key="4">
    <source>
        <dbReference type="ARBA" id="ARBA00023163"/>
    </source>
</evidence>
<evidence type="ECO:0000256" key="2">
    <source>
        <dbReference type="ARBA" id="ARBA00023015"/>
    </source>
</evidence>
<dbReference type="Pfam" id="PF02311">
    <property type="entry name" value="AraC_binding"/>
    <property type="match status" value="1"/>
</dbReference>
<comment type="caution">
    <text evidence="6">The sequence shown here is derived from an EMBL/GenBank/DDBJ whole genome shotgun (WGS) entry which is preliminary data.</text>
</comment>
<dbReference type="OrthoDB" id="9804543at2"/>
<keyword evidence="4" id="KW-0804">Transcription</keyword>
<evidence type="ECO:0000313" key="6">
    <source>
        <dbReference type="EMBL" id="MBB5203828.1"/>
    </source>
</evidence>
<dbReference type="InterPro" id="IPR014710">
    <property type="entry name" value="RmlC-like_jellyroll"/>
</dbReference>
<dbReference type="PROSITE" id="PS00041">
    <property type="entry name" value="HTH_ARAC_FAMILY_1"/>
    <property type="match status" value="1"/>
</dbReference>
<dbReference type="SUPFAM" id="SSF51182">
    <property type="entry name" value="RmlC-like cupins"/>
    <property type="match status" value="1"/>
</dbReference>
<dbReference type="PANTHER" id="PTHR11019">
    <property type="entry name" value="HTH-TYPE TRANSCRIPTIONAL REGULATOR NIMR"/>
    <property type="match status" value="1"/>
</dbReference>
<dbReference type="RefSeq" id="WP_138857150.1">
    <property type="nucleotide sequence ID" value="NZ_CP040709.1"/>
</dbReference>
<dbReference type="CDD" id="cd06124">
    <property type="entry name" value="cupin_NimR-like_N"/>
    <property type="match status" value="1"/>
</dbReference>
<gene>
    <name evidence="6" type="ORF">HNQ51_001121</name>
</gene>